<dbReference type="Proteomes" id="UP000332933">
    <property type="component" value="Unassembled WGS sequence"/>
</dbReference>
<feature type="region of interest" description="Disordered" evidence="1">
    <location>
        <begin position="320"/>
        <end position="346"/>
    </location>
</feature>
<dbReference type="EMBL" id="CAADRA010005543">
    <property type="protein sequence ID" value="VFT90954.1"/>
    <property type="molecule type" value="Genomic_DNA"/>
</dbReference>
<dbReference type="OrthoDB" id="76241at2759"/>
<evidence type="ECO:0000313" key="6">
    <source>
        <dbReference type="Proteomes" id="UP000332933"/>
    </source>
</evidence>
<keyword evidence="2" id="KW-0812">Transmembrane</keyword>
<sequence>MHPLPVTLVLICSALASAASITKCKSAGGTNWSPGNECSMQLDFVQPVTTITSNTSTIAWSIRSLYGDPITLGSASVAVCDSTKTQCIPGSSDFVSVPSTTESINSTFARGKASVTFTASDAYTIAVFATAGSNGQQFTTSMEVSVVVPSTSPISTSPPSSTNASTMALPNMTAPLLNATTIPTNTNTTTNRTNATMPNITSSSTPSPTSSSSLAVNSSVFMIVGIVIAVVFAAFLAVLFSKLRKAKANISSQSSAMSNESTERSRVAVEMAPKITAPEPFSRRVFVANSFNSNDGSRFGAGSYLSERYSRMHLTPGYVAMHDESPSGRTEALRAPDSKLPKNARK</sequence>
<keyword evidence="6" id="KW-1185">Reference proteome</keyword>
<evidence type="ECO:0000313" key="4">
    <source>
        <dbReference type="EMBL" id="KAF0695027.1"/>
    </source>
</evidence>
<feature type="signal peptide" evidence="3">
    <location>
        <begin position="1"/>
        <end position="18"/>
    </location>
</feature>
<protein>
    <submittedName>
        <fullName evidence="5">Aste57867_14127 protein</fullName>
    </submittedName>
</protein>
<keyword evidence="3" id="KW-0732">Signal</keyword>
<feature type="chain" id="PRO_5036116273" evidence="3">
    <location>
        <begin position="19"/>
        <end position="346"/>
    </location>
</feature>
<feature type="transmembrane region" description="Helical" evidence="2">
    <location>
        <begin position="220"/>
        <end position="240"/>
    </location>
</feature>
<organism evidence="5 6">
    <name type="scientific">Aphanomyces stellatus</name>
    <dbReference type="NCBI Taxonomy" id="120398"/>
    <lineage>
        <taxon>Eukaryota</taxon>
        <taxon>Sar</taxon>
        <taxon>Stramenopiles</taxon>
        <taxon>Oomycota</taxon>
        <taxon>Saprolegniomycetes</taxon>
        <taxon>Saprolegniales</taxon>
        <taxon>Verrucalvaceae</taxon>
        <taxon>Aphanomyces</taxon>
    </lineage>
</organism>
<reference evidence="4" key="2">
    <citation type="submission" date="2019-06" db="EMBL/GenBank/DDBJ databases">
        <title>Genomics analysis of Aphanomyces spp. identifies a new class of oomycete effector associated with host adaptation.</title>
        <authorList>
            <person name="Gaulin E."/>
        </authorList>
    </citation>
    <scope>NUCLEOTIDE SEQUENCE</scope>
    <source>
        <strain evidence="4">CBS 578.67</strain>
    </source>
</reference>
<evidence type="ECO:0000313" key="5">
    <source>
        <dbReference type="EMBL" id="VFT90954.1"/>
    </source>
</evidence>
<proteinExistence type="predicted"/>
<dbReference type="EMBL" id="VJMH01005522">
    <property type="protein sequence ID" value="KAF0695027.1"/>
    <property type="molecule type" value="Genomic_DNA"/>
</dbReference>
<feature type="region of interest" description="Disordered" evidence="1">
    <location>
        <begin position="182"/>
        <end position="210"/>
    </location>
</feature>
<reference evidence="5 6" key="1">
    <citation type="submission" date="2019-03" db="EMBL/GenBank/DDBJ databases">
        <authorList>
            <person name="Gaulin E."/>
            <person name="Dumas B."/>
        </authorList>
    </citation>
    <scope>NUCLEOTIDE SEQUENCE [LARGE SCALE GENOMIC DNA]</scope>
    <source>
        <strain evidence="5">CBS 568.67</strain>
    </source>
</reference>
<evidence type="ECO:0000256" key="3">
    <source>
        <dbReference type="SAM" id="SignalP"/>
    </source>
</evidence>
<feature type="compositionally biased region" description="Basic and acidic residues" evidence="1">
    <location>
        <begin position="321"/>
        <end position="340"/>
    </location>
</feature>
<gene>
    <name evidence="5" type="primary">Aste57867_14127</name>
    <name evidence="4" type="ORF">As57867_014076</name>
    <name evidence="5" type="ORF">ASTE57867_14127</name>
</gene>
<evidence type="ECO:0000256" key="2">
    <source>
        <dbReference type="SAM" id="Phobius"/>
    </source>
</evidence>
<keyword evidence="2" id="KW-1133">Transmembrane helix</keyword>
<name>A0A485KZZ2_9STRA</name>
<keyword evidence="2" id="KW-0472">Membrane</keyword>
<dbReference type="AlphaFoldDB" id="A0A485KZZ2"/>
<accession>A0A485KZZ2</accession>
<evidence type="ECO:0000256" key="1">
    <source>
        <dbReference type="SAM" id="MobiDB-lite"/>
    </source>
</evidence>